<evidence type="ECO:0000256" key="1">
    <source>
        <dbReference type="SAM" id="Coils"/>
    </source>
</evidence>
<organism evidence="3 4">
    <name type="scientific">Desulfomonile tiedjei</name>
    <dbReference type="NCBI Taxonomy" id="2358"/>
    <lineage>
        <taxon>Bacteria</taxon>
        <taxon>Pseudomonadati</taxon>
        <taxon>Thermodesulfobacteriota</taxon>
        <taxon>Desulfomonilia</taxon>
        <taxon>Desulfomonilales</taxon>
        <taxon>Desulfomonilaceae</taxon>
        <taxon>Desulfomonile</taxon>
    </lineage>
</organism>
<name>A0A9D6V9U9_9BACT</name>
<evidence type="ECO:0000313" key="4">
    <source>
        <dbReference type="Proteomes" id="UP000807825"/>
    </source>
</evidence>
<accession>A0A9D6V9U9</accession>
<evidence type="ECO:0000256" key="2">
    <source>
        <dbReference type="SAM" id="Phobius"/>
    </source>
</evidence>
<dbReference type="Proteomes" id="UP000807825">
    <property type="component" value="Unassembled WGS sequence"/>
</dbReference>
<dbReference type="GO" id="GO:0043107">
    <property type="term" value="P:type IV pilus-dependent motility"/>
    <property type="evidence" value="ECO:0007669"/>
    <property type="project" value="InterPro"/>
</dbReference>
<sequence length="219" mass="24667">MAIAVDEIFFKVTKLQRILIVAAVCILLMVGFYFLVIADIQDKITSLEKQIGQLRMDIENQERILAEGPKLKARIQELEQKLQTMVASLPEKQDIEQLLKRITDLLSESNLVATKFAPGQEQVNEELYYATIPIQLSVRGDYSKQGTFLTSLNDLPRIVNVPTIRLHKSGGLTSRESDLAKKLDVISLDGEISGVTYRRLSAEEQKAITQKKAAQPRKK</sequence>
<dbReference type="GO" id="GO:0043683">
    <property type="term" value="P:type IV pilus assembly"/>
    <property type="evidence" value="ECO:0007669"/>
    <property type="project" value="InterPro"/>
</dbReference>
<reference evidence="3" key="1">
    <citation type="submission" date="2020-07" db="EMBL/GenBank/DDBJ databases">
        <title>Huge and variable diversity of episymbiotic CPR bacteria and DPANN archaea in groundwater ecosystems.</title>
        <authorList>
            <person name="He C.Y."/>
            <person name="Keren R."/>
            <person name="Whittaker M."/>
            <person name="Farag I.F."/>
            <person name="Doudna J."/>
            <person name="Cate J.H.D."/>
            <person name="Banfield J.F."/>
        </authorList>
    </citation>
    <scope>NUCLEOTIDE SEQUENCE</scope>
    <source>
        <strain evidence="3">NC_groundwater_1664_Pr3_B-0.1um_52_9</strain>
    </source>
</reference>
<gene>
    <name evidence="3" type="primary">pilO</name>
    <name evidence="3" type="ORF">HY912_19015</name>
</gene>
<dbReference type="InterPro" id="IPR007445">
    <property type="entry name" value="PilO"/>
</dbReference>
<dbReference type="EMBL" id="JACRDE010000497">
    <property type="protein sequence ID" value="MBI5251587.1"/>
    <property type="molecule type" value="Genomic_DNA"/>
</dbReference>
<feature type="coiled-coil region" evidence="1">
    <location>
        <begin position="37"/>
        <end position="64"/>
    </location>
</feature>
<dbReference type="Gene3D" id="3.30.70.60">
    <property type="match status" value="1"/>
</dbReference>
<keyword evidence="2" id="KW-0472">Membrane</keyword>
<dbReference type="InterPro" id="IPR014717">
    <property type="entry name" value="Transl_elong_EF1B/ribsomal_bS6"/>
</dbReference>
<proteinExistence type="predicted"/>
<dbReference type="PANTHER" id="PTHR39555:SF1">
    <property type="entry name" value="TYPE IV PILUS INNER MEMBRANE COMPONENT PILO"/>
    <property type="match status" value="1"/>
</dbReference>
<keyword evidence="2" id="KW-1133">Transmembrane helix</keyword>
<dbReference type="Pfam" id="PF04350">
    <property type="entry name" value="PilO"/>
    <property type="match status" value="1"/>
</dbReference>
<keyword evidence="2" id="KW-0812">Transmembrane</keyword>
<keyword evidence="1" id="KW-0175">Coiled coil</keyword>
<feature type="transmembrane region" description="Helical" evidence="2">
    <location>
        <begin position="18"/>
        <end position="38"/>
    </location>
</feature>
<comment type="caution">
    <text evidence="3">The sequence shown here is derived from an EMBL/GenBank/DDBJ whole genome shotgun (WGS) entry which is preliminary data.</text>
</comment>
<dbReference type="AlphaFoldDB" id="A0A9D6V9U9"/>
<dbReference type="PANTHER" id="PTHR39555">
    <property type="entry name" value="FIMBRIAL ASSEMBLY PROTEIN PILO-LIKE PROTEIN-RELATED"/>
    <property type="match status" value="1"/>
</dbReference>
<protein>
    <submittedName>
        <fullName evidence="3">Type 4a pilus biogenesis protein PilO</fullName>
    </submittedName>
</protein>
<evidence type="ECO:0000313" key="3">
    <source>
        <dbReference type="EMBL" id="MBI5251587.1"/>
    </source>
</evidence>